<dbReference type="EMBL" id="CP099420">
    <property type="protein sequence ID" value="USW50622.1"/>
    <property type="molecule type" value="Genomic_DNA"/>
</dbReference>
<dbReference type="PANTHER" id="PTHR24148">
    <property type="entry name" value="ANKYRIN REPEAT DOMAIN-CONTAINING PROTEIN 39 HOMOLOG-RELATED"/>
    <property type="match status" value="1"/>
</dbReference>
<evidence type="ECO:0000313" key="1">
    <source>
        <dbReference type="EMBL" id="USW50622.1"/>
    </source>
</evidence>
<proteinExistence type="predicted"/>
<dbReference type="AlphaFoldDB" id="A0A9Q9AR99"/>
<protein>
    <recommendedName>
        <fullName evidence="3">Heterokaryon incompatibility domain-containing protein</fullName>
    </recommendedName>
</protein>
<dbReference type="InterPro" id="IPR052895">
    <property type="entry name" value="HetReg/Transcr_Mod"/>
</dbReference>
<keyword evidence="2" id="KW-1185">Reference proteome</keyword>
<name>A0A9Q9AR99_9PEZI</name>
<organism evidence="1 2">
    <name type="scientific">Septoria linicola</name>
    <dbReference type="NCBI Taxonomy" id="215465"/>
    <lineage>
        <taxon>Eukaryota</taxon>
        <taxon>Fungi</taxon>
        <taxon>Dikarya</taxon>
        <taxon>Ascomycota</taxon>
        <taxon>Pezizomycotina</taxon>
        <taxon>Dothideomycetes</taxon>
        <taxon>Dothideomycetidae</taxon>
        <taxon>Mycosphaerellales</taxon>
        <taxon>Mycosphaerellaceae</taxon>
        <taxon>Septoria</taxon>
    </lineage>
</organism>
<dbReference type="PANTHER" id="PTHR24148:SF73">
    <property type="entry name" value="HET DOMAIN PROTEIN (AFU_ORTHOLOGUE AFUA_8G01020)"/>
    <property type="match status" value="1"/>
</dbReference>
<reference evidence="1" key="1">
    <citation type="submission" date="2022-06" db="EMBL/GenBank/DDBJ databases">
        <title>Complete genome sequences of two strains of the flax pathogen Septoria linicola.</title>
        <authorList>
            <person name="Lapalu N."/>
            <person name="Simon A."/>
            <person name="Demenou B."/>
            <person name="Paumier D."/>
            <person name="Guillot M.-P."/>
            <person name="Gout L."/>
            <person name="Valade R."/>
        </authorList>
    </citation>
    <scope>NUCLEOTIDE SEQUENCE</scope>
    <source>
        <strain evidence="1">SE15195</strain>
    </source>
</reference>
<sequence length="418" mass="48355">MEQSANHHIADRIYSNLDVSKKQHRLIRFVGGGRDLAWELGTFSCTRPQPLTALSYCWGKAHADRQITLNGHIFLVRPNLHGFLKALENPKAAQGQKLSTEEQRLLDSLQEMTWQLAASSDYWSRLWIVQEILLAKRLVIRWSPLTFEWSRIVSLRIKDVDIPPIELDSHGRPLRPHQLTTIRKAGLFQYAHMPNSAENLITCKQLWHFADSAGKDIHYDMPIMDLYTSALYNYLLSLWAMRPPDDGISYETLRDWDMLEKLGLDYSKLQALGETFMHAFQIKPFHELVFLVTYHVCRQFSAEAALLMVQGLASNWLFHTEYTKLETGSAEDLVKRKWYESEDRAVKRFNKDLMARTDSAMKLLEKVQRANRMLAAPLWESPAKALVSDGRSKPCLDWITSTDAICDEILTRWTARLH</sequence>
<dbReference type="Proteomes" id="UP001056384">
    <property type="component" value="Chromosome 3"/>
</dbReference>
<accession>A0A9Q9AR99</accession>
<gene>
    <name evidence="1" type="ORF">Slin15195_G039410</name>
</gene>
<evidence type="ECO:0000313" key="2">
    <source>
        <dbReference type="Proteomes" id="UP001056384"/>
    </source>
</evidence>
<evidence type="ECO:0008006" key="3">
    <source>
        <dbReference type="Google" id="ProtNLM"/>
    </source>
</evidence>